<evidence type="ECO:0000313" key="1">
    <source>
        <dbReference type="EMBL" id="SHE77918.1"/>
    </source>
</evidence>
<evidence type="ECO:0000313" key="2">
    <source>
        <dbReference type="Proteomes" id="UP000184334"/>
    </source>
</evidence>
<dbReference type="EMBL" id="FQUI01000015">
    <property type="protein sequence ID" value="SHE77918.1"/>
    <property type="molecule type" value="Genomic_DNA"/>
</dbReference>
<comment type="caution">
    <text evidence="1">The sequence shown here is derived from an EMBL/GenBank/DDBJ whole genome shotgun (WGS) entry which is preliminary data.</text>
</comment>
<accession>A0A1M4W9H6</accession>
<keyword evidence="2" id="KW-1185">Reference proteome</keyword>
<protein>
    <submittedName>
        <fullName evidence="1">Uncharacterized protein</fullName>
    </submittedName>
</protein>
<gene>
    <name evidence="1" type="ORF">SAMN02745164_01121</name>
</gene>
<dbReference type="Proteomes" id="UP000184334">
    <property type="component" value="Unassembled WGS sequence"/>
</dbReference>
<reference evidence="1" key="1">
    <citation type="submission" date="2016-11" db="EMBL/GenBank/DDBJ databases">
        <authorList>
            <person name="Varghese N."/>
            <person name="Submissions S."/>
        </authorList>
    </citation>
    <scope>NUCLEOTIDE SEQUENCE [LARGE SCALE GENOMIC DNA]</scope>
    <source>
        <strain evidence="1">DSM 16785</strain>
    </source>
</reference>
<proteinExistence type="predicted"/>
<name>A0A1M4W9H6_MARH1</name>
<feature type="non-terminal residue" evidence="1">
    <location>
        <position position="51"/>
    </location>
</feature>
<organism evidence="1 2">
    <name type="scientific">Marinitoga hydrogenitolerans (strain DSM 16785 / JCM 12826 / AT1271)</name>
    <dbReference type="NCBI Taxonomy" id="1122195"/>
    <lineage>
        <taxon>Bacteria</taxon>
        <taxon>Thermotogati</taxon>
        <taxon>Thermotogota</taxon>
        <taxon>Thermotogae</taxon>
        <taxon>Petrotogales</taxon>
        <taxon>Petrotogaceae</taxon>
        <taxon>Marinitoga</taxon>
    </lineage>
</organism>
<sequence length="51" mass="5982">MFLRIVKNNKGTEYLRIVENYRENGKNKQKVIANLGRVDNISEKEAENMVN</sequence>
<dbReference type="AlphaFoldDB" id="A0A1M4W9H6"/>